<evidence type="ECO:0000256" key="1">
    <source>
        <dbReference type="SAM" id="MobiDB-lite"/>
    </source>
</evidence>
<dbReference type="Proteomes" id="UP000246464">
    <property type="component" value="Chromosome 16"/>
</dbReference>
<reference evidence="2 3" key="1">
    <citation type="submission" date="2017-12" db="EMBL/GenBank/DDBJ databases">
        <title>Integrating genomic resources of turbot (Scophthalmus maximus) in depth evaluation of genetic and physical mapping variation across individuals.</title>
        <authorList>
            <person name="Martinez P."/>
        </authorList>
    </citation>
    <scope>NUCLEOTIDE SEQUENCE [LARGE SCALE GENOMIC DNA]</scope>
</reference>
<sequence>MRKRRTIEQAHSYCLVEQIRCRSGGGGDQGTQSERASELRAVRAAADGLLDGLLDGVSADIFTATRRWTRQQRSGRPVSHYRIEKCDWDRRQLHSSRPGPHPTSLECT</sequence>
<dbReference type="EMBL" id="CP026258">
    <property type="protein sequence ID" value="AWP15549.1"/>
    <property type="molecule type" value="Genomic_DNA"/>
</dbReference>
<gene>
    <name evidence="2" type="ORF">SMAX5B_013807</name>
</gene>
<evidence type="ECO:0000313" key="3">
    <source>
        <dbReference type="Proteomes" id="UP000246464"/>
    </source>
</evidence>
<keyword evidence="3" id="KW-1185">Reference proteome</keyword>
<feature type="region of interest" description="Disordered" evidence="1">
    <location>
        <begin position="89"/>
        <end position="108"/>
    </location>
</feature>
<proteinExistence type="predicted"/>
<name>A0A2U9CII1_SCOMX</name>
<protein>
    <submittedName>
        <fullName evidence="2">Uncharacterized protein</fullName>
    </submittedName>
</protein>
<dbReference type="AlphaFoldDB" id="A0A2U9CII1"/>
<accession>A0A2U9CII1</accession>
<organism evidence="2 3">
    <name type="scientific">Scophthalmus maximus</name>
    <name type="common">Turbot</name>
    <name type="synonym">Psetta maxima</name>
    <dbReference type="NCBI Taxonomy" id="52904"/>
    <lineage>
        <taxon>Eukaryota</taxon>
        <taxon>Metazoa</taxon>
        <taxon>Chordata</taxon>
        <taxon>Craniata</taxon>
        <taxon>Vertebrata</taxon>
        <taxon>Euteleostomi</taxon>
        <taxon>Actinopterygii</taxon>
        <taxon>Neopterygii</taxon>
        <taxon>Teleostei</taxon>
        <taxon>Neoteleostei</taxon>
        <taxon>Acanthomorphata</taxon>
        <taxon>Carangaria</taxon>
        <taxon>Pleuronectiformes</taxon>
        <taxon>Pleuronectoidei</taxon>
        <taxon>Scophthalmidae</taxon>
        <taxon>Scophthalmus</taxon>
    </lineage>
</organism>
<evidence type="ECO:0000313" key="2">
    <source>
        <dbReference type="EMBL" id="AWP15549.1"/>
    </source>
</evidence>